<evidence type="ECO:0000256" key="2">
    <source>
        <dbReference type="ARBA" id="ARBA00005535"/>
    </source>
</evidence>
<dbReference type="GO" id="GO:0008021">
    <property type="term" value="C:synaptic vesicle"/>
    <property type="evidence" value="ECO:0007669"/>
    <property type="project" value="UniProtKB-SubCell"/>
</dbReference>
<name>A0A8B9G4M1_9PSIT</name>
<evidence type="ECO:0000256" key="1">
    <source>
        <dbReference type="ARBA" id="ARBA00004234"/>
    </source>
</evidence>
<proteinExistence type="inferred from homology"/>
<dbReference type="PANTHER" id="PTHR13618">
    <property type="entry name" value="LEUCINE ZIPPER CONTAINING TRANSCRIPTION FACTOR LZF1"/>
    <property type="match status" value="1"/>
</dbReference>
<dbReference type="Ensembl" id="ENSACOT00000019701.1">
    <property type="protein sequence ID" value="ENSACOP00000019024.1"/>
    <property type="gene ID" value="ENSACOG00000013098.1"/>
</dbReference>
<dbReference type="AlphaFoldDB" id="A0A8B9G4M1"/>
<comment type="similarity">
    <text evidence="2">Belongs to the rogdi family.</text>
</comment>
<dbReference type="Proteomes" id="UP000694522">
    <property type="component" value="Unplaced"/>
</dbReference>
<reference evidence="4" key="2">
    <citation type="submission" date="2025-09" db="UniProtKB">
        <authorList>
            <consortium name="Ensembl"/>
        </authorList>
    </citation>
    <scope>IDENTIFICATION</scope>
</reference>
<organism evidence="4 5">
    <name type="scientific">Amazona collaria</name>
    <name type="common">yellow-billed parrot</name>
    <dbReference type="NCBI Taxonomy" id="241587"/>
    <lineage>
        <taxon>Eukaryota</taxon>
        <taxon>Metazoa</taxon>
        <taxon>Chordata</taxon>
        <taxon>Craniata</taxon>
        <taxon>Vertebrata</taxon>
        <taxon>Euteleostomi</taxon>
        <taxon>Archelosauria</taxon>
        <taxon>Archosauria</taxon>
        <taxon>Dinosauria</taxon>
        <taxon>Saurischia</taxon>
        <taxon>Theropoda</taxon>
        <taxon>Coelurosauria</taxon>
        <taxon>Aves</taxon>
        <taxon>Neognathae</taxon>
        <taxon>Neoaves</taxon>
        <taxon>Telluraves</taxon>
        <taxon>Australaves</taxon>
        <taxon>Psittaciformes</taxon>
        <taxon>Psittacidae</taxon>
        <taxon>Amazona</taxon>
    </lineage>
</organism>
<keyword evidence="5" id="KW-1185">Reference proteome</keyword>
<evidence type="ECO:0000313" key="5">
    <source>
        <dbReference type="Proteomes" id="UP000694522"/>
    </source>
</evidence>
<evidence type="ECO:0000256" key="3">
    <source>
        <dbReference type="ARBA" id="ARBA00022046"/>
    </source>
</evidence>
<reference evidence="4" key="1">
    <citation type="submission" date="2025-08" db="UniProtKB">
        <authorList>
            <consortium name="Ensembl"/>
        </authorList>
    </citation>
    <scope>IDENTIFICATION</scope>
</reference>
<sequence length="65" mass="7360">LELKKFLCVTERSEEEFKWLLQEEVHIVLKQLQDILKEASQRFALPASGLGGAVKQENFVLSTSG</sequence>
<dbReference type="InterPro" id="IPR028241">
    <property type="entry name" value="RAVE2/Rogdi"/>
</dbReference>
<dbReference type="GO" id="GO:0043291">
    <property type="term" value="C:RAVE complex"/>
    <property type="evidence" value="ECO:0007669"/>
    <property type="project" value="TreeGrafter"/>
</dbReference>
<comment type="subcellular location">
    <subcellularLocation>
        <location evidence="1">Cytoplasmic vesicle</location>
        <location evidence="1">Secretory vesicle</location>
        <location evidence="1">Synaptic vesicle</location>
    </subcellularLocation>
</comment>
<accession>A0A8B9G4M1</accession>
<evidence type="ECO:0000313" key="4">
    <source>
        <dbReference type="Ensembl" id="ENSACOP00000019024.1"/>
    </source>
</evidence>
<protein>
    <recommendedName>
        <fullName evidence="3">Protein rogdi homolog</fullName>
    </recommendedName>
</protein>
<dbReference type="PANTHER" id="PTHR13618:SF1">
    <property type="entry name" value="PROTEIN ROGDI HOMOLOG"/>
    <property type="match status" value="1"/>
</dbReference>